<dbReference type="GO" id="GO:0003735">
    <property type="term" value="F:structural constituent of ribosome"/>
    <property type="evidence" value="ECO:0007669"/>
    <property type="project" value="UniProtKB-UniRule"/>
</dbReference>
<evidence type="ECO:0000313" key="4">
    <source>
        <dbReference type="EMBL" id="KAK9922203.1"/>
    </source>
</evidence>
<evidence type="ECO:0000256" key="2">
    <source>
        <dbReference type="SAM" id="MobiDB-lite"/>
    </source>
</evidence>
<evidence type="ECO:0000256" key="1">
    <source>
        <dbReference type="PROSITE-ProRule" id="PRU00268"/>
    </source>
</evidence>
<proteinExistence type="predicted"/>
<dbReference type="Pfam" id="PF00333">
    <property type="entry name" value="Ribosomal_S5"/>
    <property type="match status" value="1"/>
</dbReference>
<evidence type="ECO:0000313" key="5">
    <source>
        <dbReference type="Proteomes" id="UP001457282"/>
    </source>
</evidence>
<sequence length="205" mass="23818">MPICRPTSHLELEADTPPPRPHLPALNHRTLSNLNRRLAKDGSESDSDEPNEYYTGGEKSQQTRFKAFVIVGNSNVDVGLDVKCSKEVTTTIRGVIILAKLSAIPMRTNYWGNKTGKPKVDCSSFEAFRVYPDQRKKRNAWCHGVLRYFGFVKQDFILWKKLNGWECSINRWKILWDWPGQDEDYCTLCKIRRIYKFLFAVTREE</sequence>
<dbReference type="SUPFAM" id="SSF54768">
    <property type="entry name" value="dsRNA-binding domain-like"/>
    <property type="match status" value="1"/>
</dbReference>
<dbReference type="InterPro" id="IPR013810">
    <property type="entry name" value="Ribosomal_uS5_N"/>
</dbReference>
<reference evidence="4 5" key="1">
    <citation type="journal article" date="2023" name="G3 (Bethesda)">
        <title>A chromosome-length genome assembly and annotation of blackberry (Rubus argutus, cv. 'Hillquist').</title>
        <authorList>
            <person name="Bruna T."/>
            <person name="Aryal R."/>
            <person name="Dudchenko O."/>
            <person name="Sargent D.J."/>
            <person name="Mead D."/>
            <person name="Buti M."/>
            <person name="Cavallini A."/>
            <person name="Hytonen T."/>
            <person name="Andres J."/>
            <person name="Pham M."/>
            <person name="Weisz D."/>
            <person name="Mascagni F."/>
            <person name="Usai G."/>
            <person name="Natali L."/>
            <person name="Bassil N."/>
            <person name="Fernandez G.E."/>
            <person name="Lomsadze A."/>
            <person name="Armour M."/>
            <person name="Olukolu B."/>
            <person name="Poorten T."/>
            <person name="Britton C."/>
            <person name="Davik J."/>
            <person name="Ashrafi H."/>
            <person name="Aiden E.L."/>
            <person name="Borodovsky M."/>
            <person name="Worthington M."/>
        </authorList>
    </citation>
    <scope>NUCLEOTIDE SEQUENCE [LARGE SCALE GENOMIC DNA]</scope>
    <source>
        <strain evidence="4">PI 553951</strain>
    </source>
</reference>
<protein>
    <recommendedName>
        <fullName evidence="3">S5 DRBM domain-containing protein</fullName>
    </recommendedName>
</protein>
<organism evidence="4 5">
    <name type="scientific">Rubus argutus</name>
    <name type="common">Southern blackberry</name>
    <dbReference type="NCBI Taxonomy" id="59490"/>
    <lineage>
        <taxon>Eukaryota</taxon>
        <taxon>Viridiplantae</taxon>
        <taxon>Streptophyta</taxon>
        <taxon>Embryophyta</taxon>
        <taxon>Tracheophyta</taxon>
        <taxon>Spermatophyta</taxon>
        <taxon>Magnoliopsida</taxon>
        <taxon>eudicotyledons</taxon>
        <taxon>Gunneridae</taxon>
        <taxon>Pentapetalae</taxon>
        <taxon>rosids</taxon>
        <taxon>fabids</taxon>
        <taxon>Rosales</taxon>
        <taxon>Rosaceae</taxon>
        <taxon>Rosoideae</taxon>
        <taxon>Rosoideae incertae sedis</taxon>
        <taxon>Rubus</taxon>
    </lineage>
</organism>
<name>A0AAW1WDV0_RUBAR</name>
<dbReference type="EMBL" id="JBEDUW010000006">
    <property type="protein sequence ID" value="KAK9922203.1"/>
    <property type="molecule type" value="Genomic_DNA"/>
</dbReference>
<keyword evidence="1" id="KW-0689">Ribosomal protein</keyword>
<keyword evidence="5" id="KW-1185">Reference proteome</keyword>
<dbReference type="Proteomes" id="UP001457282">
    <property type="component" value="Unassembled WGS sequence"/>
</dbReference>
<dbReference type="GO" id="GO:0003723">
    <property type="term" value="F:RNA binding"/>
    <property type="evidence" value="ECO:0007669"/>
    <property type="project" value="InterPro"/>
</dbReference>
<accession>A0AAW1WDV0</accession>
<dbReference type="GO" id="GO:0005840">
    <property type="term" value="C:ribosome"/>
    <property type="evidence" value="ECO:0007669"/>
    <property type="project" value="UniProtKB-KW"/>
</dbReference>
<gene>
    <name evidence="4" type="ORF">M0R45_030681</name>
</gene>
<dbReference type="GO" id="GO:0006412">
    <property type="term" value="P:translation"/>
    <property type="evidence" value="ECO:0007669"/>
    <property type="project" value="InterPro"/>
</dbReference>
<dbReference type="Gene3D" id="3.30.160.20">
    <property type="match status" value="1"/>
</dbReference>
<dbReference type="AlphaFoldDB" id="A0AAW1WDV0"/>
<evidence type="ECO:0000259" key="3">
    <source>
        <dbReference type="PROSITE" id="PS50881"/>
    </source>
</evidence>
<feature type="region of interest" description="Disordered" evidence="2">
    <location>
        <begin position="1"/>
        <end position="58"/>
    </location>
</feature>
<feature type="domain" description="S5 DRBM" evidence="3">
    <location>
        <begin position="61"/>
        <end position="106"/>
    </location>
</feature>
<dbReference type="GO" id="GO:1990904">
    <property type="term" value="C:ribonucleoprotein complex"/>
    <property type="evidence" value="ECO:0007669"/>
    <property type="project" value="UniProtKB-UniRule"/>
</dbReference>
<comment type="caution">
    <text evidence="4">The sequence shown here is derived from an EMBL/GenBank/DDBJ whole genome shotgun (WGS) entry which is preliminary data.</text>
</comment>
<dbReference type="PROSITE" id="PS50881">
    <property type="entry name" value="S5_DSRBD"/>
    <property type="match status" value="1"/>
</dbReference>
<keyword evidence="1" id="KW-0687">Ribonucleoprotein</keyword>